<dbReference type="CDD" id="cd00590">
    <property type="entry name" value="RRM_SF"/>
    <property type="match status" value="1"/>
</dbReference>
<feature type="domain" description="RRM" evidence="7">
    <location>
        <begin position="473"/>
        <end position="557"/>
    </location>
</feature>
<dbReference type="CDD" id="cd12414">
    <property type="entry name" value="RRM2_RBM28_like"/>
    <property type="match status" value="1"/>
</dbReference>
<accession>A0A8J5CW13</accession>
<keyword evidence="4" id="KW-0539">Nucleus</keyword>
<feature type="domain" description="RRM" evidence="7">
    <location>
        <begin position="320"/>
        <end position="404"/>
    </location>
</feature>
<comment type="caution">
    <text evidence="8">The sequence shown here is derived from an EMBL/GenBank/DDBJ whole genome shotgun (WGS) entry which is preliminary data.</text>
</comment>
<reference evidence="8" key="1">
    <citation type="submission" date="2020-07" db="EMBL/GenBank/DDBJ databases">
        <title>The High-quality genome of the commercially important snow crab, Chionoecetes opilio.</title>
        <authorList>
            <person name="Jeong J.-H."/>
            <person name="Ryu S."/>
        </authorList>
    </citation>
    <scope>NUCLEOTIDE SEQUENCE</scope>
    <source>
        <strain evidence="8">MADBK_172401_WGS</strain>
        <tissue evidence="8">Digestive gland</tissue>
    </source>
</reference>
<dbReference type="PANTHER" id="PTHR48039:SF5">
    <property type="entry name" value="RNA-BINDING PROTEIN 28"/>
    <property type="match status" value="1"/>
</dbReference>
<feature type="compositionally biased region" description="Low complexity" evidence="6">
    <location>
        <begin position="91"/>
        <end position="113"/>
    </location>
</feature>
<feature type="compositionally biased region" description="Acidic residues" evidence="6">
    <location>
        <begin position="266"/>
        <end position="299"/>
    </location>
</feature>
<keyword evidence="3 5" id="KW-0694">RNA-binding</keyword>
<keyword evidence="9" id="KW-1185">Reference proteome</keyword>
<evidence type="ECO:0000256" key="1">
    <source>
        <dbReference type="ARBA" id="ARBA00004123"/>
    </source>
</evidence>
<dbReference type="Gene3D" id="3.30.70.330">
    <property type="match status" value="4"/>
</dbReference>
<proteinExistence type="predicted"/>
<feature type="compositionally biased region" description="Basic and acidic residues" evidence="6">
    <location>
        <begin position="251"/>
        <end position="265"/>
    </location>
</feature>
<dbReference type="GO" id="GO:0005730">
    <property type="term" value="C:nucleolus"/>
    <property type="evidence" value="ECO:0007669"/>
    <property type="project" value="TreeGrafter"/>
</dbReference>
<protein>
    <submittedName>
        <fullName evidence="8">RNA-binding protein 28</fullName>
    </submittedName>
</protein>
<feature type="compositionally biased region" description="Basic residues" evidence="6">
    <location>
        <begin position="646"/>
        <end position="657"/>
    </location>
</feature>
<dbReference type="SMART" id="SM00360">
    <property type="entry name" value="RRM"/>
    <property type="match status" value="4"/>
</dbReference>
<organism evidence="8 9">
    <name type="scientific">Chionoecetes opilio</name>
    <name type="common">Atlantic snow crab</name>
    <name type="synonym">Cancer opilio</name>
    <dbReference type="NCBI Taxonomy" id="41210"/>
    <lineage>
        <taxon>Eukaryota</taxon>
        <taxon>Metazoa</taxon>
        <taxon>Ecdysozoa</taxon>
        <taxon>Arthropoda</taxon>
        <taxon>Crustacea</taxon>
        <taxon>Multicrustacea</taxon>
        <taxon>Malacostraca</taxon>
        <taxon>Eumalacostraca</taxon>
        <taxon>Eucarida</taxon>
        <taxon>Decapoda</taxon>
        <taxon>Pleocyemata</taxon>
        <taxon>Brachyura</taxon>
        <taxon>Eubrachyura</taxon>
        <taxon>Majoidea</taxon>
        <taxon>Majidae</taxon>
        <taxon>Chionoecetes</taxon>
    </lineage>
</organism>
<evidence type="ECO:0000256" key="5">
    <source>
        <dbReference type="PROSITE-ProRule" id="PRU00176"/>
    </source>
</evidence>
<dbReference type="FunFam" id="3.30.70.330:FF:000182">
    <property type="entry name" value="RNA-binding motif protein 28"/>
    <property type="match status" value="1"/>
</dbReference>
<evidence type="ECO:0000259" key="7">
    <source>
        <dbReference type="PROSITE" id="PS50102"/>
    </source>
</evidence>
<dbReference type="InterPro" id="IPR012677">
    <property type="entry name" value="Nucleotide-bd_a/b_plait_sf"/>
</dbReference>
<name>A0A8J5CW13_CHIOP</name>
<dbReference type="AlphaFoldDB" id="A0A8J5CW13"/>
<keyword evidence="2" id="KW-0677">Repeat</keyword>
<dbReference type="Proteomes" id="UP000770661">
    <property type="component" value="Unassembled WGS sequence"/>
</dbReference>
<feature type="region of interest" description="Disordered" evidence="6">
    <location>
        <begin position="227"/>
        <end position="316"/>
    </location>
</feature>
<dbReference type="PANTHER" id="PTHR48039">
    <property type="entry name" value="RNA-BINDING MOTIF PROTEIN 14B"/>
    <property type="match status" value="1"/>
</dbReference>
<gene>
    <name evidence="8" type="primary">Rbm28_1</name>
    <name evidence="8" type="ORF">GWK47_046909</name>
</gene>
<evidence type="ECO:0000313" key="8">
    <source>
        <dbReference type="EMBL" id="KAG0721215.1"/>
    </source>
</evidence>
<dbReference type="Pfam" id="PF00076">
    <property type="entry name" value="RRM_1"/>
    <property type="match status" value="4"/>
</dbReference>
<dbReference type="EMBL" id="JACEEZ010011545">
    <property type="protein sequence ID" value="KAG0721215.1"/>
    <property type="molecule type" value="Genomic_DNA"/>
</dbReference>
<evidence type="ECO:0000256" key="4">
    <source>
        <dbReference type="ARBA" id="ARBA00023242"/>
    </source>
</evidence>
<evidence type="ECO:0000256" key="2">
    <source>
        <dbReference type="ARBA" id="ARBA00022737"/>
    </source>
</evidence>
<evidence type="ECO:0000313" key="9">
    <source>
        <dbReference type="Proteomes" id="UP000770661"/>
    </source>
</evidence>
<feature type="compositionally biased region" description="Basic and acidic residues" evidence="6">
    <location>
        <begin position="658"/>
        <end position="667"/>
    </location>
</feature>
<dbReference type="OrthoDB" id="3945418at2759"/>
<dbReference type="InterPro" id="IPR000504">
    <property type="entry name" value="RRM_dom"/>
</dbReference>
<evidence type="ECO:0000256" key="6">
    <source>
        <dbReference type="SAM" id="MobiDB-lite"/>
    </source>
</evidence>
<dbReference type="SUPFAM" id="SSF54928">
    <property type="entry name" value="RNA-binding domain, RBD"/>
    <property type="match status" value="3"/>
</dbReference>
<evidence type="ECO:0000256" key="3">
    <source>
        <dbReference type="ARBA" id="ARBA00022884"/>
    </source>
</evidence>
<feature type="region of interest" description="Disordered" evidence="6">
    <location>
        <begin position="89"/>
        <end position="138"/>
    </location>
</feature>
<feature type="compositionally biased region" description="Basic and acidic residues" evidence="6">
    <location>
        <begin position="632"/>
        <end position="641"/>
    </location>
</feature>
<comment type="subcellular location">
    <subcellularLocation>
        <location evidence="1">Nucleus</location>
    </subcellularLocation>
</comment>
<dbReference type="InterPro" id="IPR051945">
    <property type="entry name" value="RRM_MRD1_RNA_proc_ribogen"/>
</dbReference>
<dbReference type="GO" id="GO:0003729">
    <property type="term" value="F:mRNA binding"/>
    <property type="evidence" value="ECO:0007669"/>
    <property type="project" value="TreeGrafter"/>
</dbReference>
<feature type="domain" description="RRM" evidence="7">
    <location>
        <begin position="8"/>
        <end position="85"/>
    </location>
</feature>
<dbReference type="CDD" id="cd12416">
    <property type="entry name" value="RRM4_RBM28_like"/>
    <property type="match status" value="1"/>
</dbReference>
<feature type="region of interest" description="Disordered" evidence="6">
    <location>
        <begin position="553"/>
        <end position="667"/>
    </location>
</feature>
<dbReference type="InterPro" id="IPR035979">
    <property type="entry name" value="RBD_domain_sf"/>
</dbReference>
<dbReference type="CDD" id="cd12415">
    <property type="entry name" value="RRM3_RBM28_like"/>
    <property type="match status" value="1"/>
</dbReference>
<feature type="domain" description="RRM" evidence="7">
    <location>
        <begin position="142"/>
        <end position="219"/>
    </location>
</feature>
<sequence length="693" mass="78966">MSKHGQACSVIATQLPTELTRREIEDNFGVIGPVKKCHLVRDKDHVFKGVAYVVYTERTDAIEAVNKLNNTTLNERIIKVKLTRERDNVESKSSAAVRSEASAVRSEASQEASPDQEKGIQEKRSKKKKWADKNQKSRNRDGRIIIRNLSFKADEKAIGDHFSWYGEVSEVSILRKSNGKMVGCAFVQYSTRQEALNAIKECNMKPLLGRPIAVDLAVPKEKFASANIKTEDAETESIAPVKNEDPSENTQEEKYDEDVQIKDEDFKEEDFEGDGESDDSGLEEEGDSEEDDEEDEGEDPTSPSKKPFSDGPSKDVEEERTLFMKNLSYEATEEDVKQVLEKYGAVKYVLLCIDHLTQHSRGTAFAQFLEREAADNCLEAEKDPSTKHLFTLHGRPIHIMRALSRQQLQQRQSDEKEDMPKDKRNLYLAREGFIREGTLAAADVSKADMALRVKREQVKRRMLKNLHIFVSPIRLCINNLPKTLTDKELSRTIKTYAPKEATLTETRVMKNLQSLDEDGKPVSRGYGFVAFTKHEHALAALRTLNNNPEVFTNEQKRDEEQEDPEHSSYMGSKSNPSKRDLPSNFGPKVRHDRSSPASGKISRKQLRKEQRDRALGKKRKRPQTSEAGEESGPVKKIREEETQSQPKKKKTKKVTKRMKSELRDDKSFNLLVQNYKSKMMSVDSTQGKKWHEN</sequence>
<dbReference type="PROSITE" id="PS50102">
    <property type="entry name" value="RRM"/>
    <property type="match status" value="4"/>
</dbReference>